<evidence type="ECO:0000256" key="1">
    <source>
        <dbReference type="SAM" id="MobiDB-lite"/>
    </source>
</evidence>
<dbReference type="EMBL" id="KV417711">
    <property type="protein sequence ID" value="KZP08942.1"/>
    <property type="molecule type" value="Genomic_DNA"/>
</dbReference>
<reference evidence="2 3" key="1">
    <citation type="journal article" date="2016" name="Mol. Biol. Evol.">
        <title>Comparative Genomics of Early-Diverging Mushroom-Forming Fungi Provides Insights into the Origins of Lignocellulose Decay Capabilities.</title>
        <authorList>
            <person name="Nagy L.G."/>
            <person name="Riley R."/>
            <person name="Tritt A."/>
            <person name="Adam C."/>
            <person name="Daum C."/>
            <person name="Floudas D."/>
            <person name="Sun H."/>
            <person name="Yadav J.S."/>
            <person name="Pangilinan J."/>
            <person name="Larsson K.H."/>
            <person name="Matsuura K."/>
            <person name="Barry K."/>
            <person name="Labutti K."/>
            <person name="Kuo R."/>
            <person name="Ohm R.A."/>
            <person name="Bhattacharya S.S."/>
            <person name="Shirouzu T."/>
            <person name="Yoshinaga Y."/>
            <person name="Martin F.M."/>
            <person name="Grigoriev I.V."/>
            <person name="Hibbett D.S."/>
        </authorList>
    </citation>
    <scope>NUCLEOTIDE SEQUENCE [LARGE SCALE GENOMIC DNA]</scope>
    <source>
        <strain evidence="2 3">CBS 109695</strain>
    </source>
</reference>
<dbReference type="AlphaFoldDB" id="A0A165XVK1"/>
<protein>
    <submittedName>
        <fullName evidence="2">Uncharacterized protein</fullName>
    </submittedName>
</protein>
<evidence type="ECO:0000313" key="3">
    <source>
        <dbReference type="Proteomes" id="UP000076532"/>
    </source>
</evidence>
<feature type="region of interest" description="Disordered" evidence="1">
    <location>
        <begin position="1"/>
        <end position="21"/>
    </location>
</feature>
<evidence type="ECO:0000313" key="2">
    <source>
        <dbReference type="EMBL" id="KZP08942.1"/>
    </source>
</evidence>
<sequence length="122" mass="13805">MEQSQIMSSRARRTFPRNSSRYDPFPRTYRFLDRHDPLQSSPPFAVSSECLKSDCCLPTILEEDESILHNLEEAIAMKATGGSTNGRSLSTLVIDLAFIVSRSLRIRRVSQNKPGFKLDTVL</sequence>
<organism evidence="2 3">
    <name type="scientific">Athelia psychrophila</name>
    <dbReference type="NCBI Taxonomy" id="1759441"/>
    <lineage>
        <taxon>Eukaryota</taxon>
        <taxon>Fungi</taxon>
        <taxon>Dikarya</taxon>
        <taxon>Basidiomycota</taxon>
        <taxon>Agaricomycotina</taxon>
        <taxon>Agaricomycetes</taxon>
        <taxon>Agaricomycetidae</taxon>
        <taxon>Atheliales</taxon>
        <taxon>Atheliaceae</taxon>
        <taxon>Athelia</taxon>
    </lineage>
</organism>
<keyword evidence="3" id="KW-1185">Reference proteome</keyword>
<gene>
    <name evidence="2" type="ORF">FIBSPDRAFT_1052108</name>
</gene>
<accession>A0A165XVK1</accession>
<name>A0A165XVK1_9AGAM</name>
<proteinExistence type="predicted"/>
<dbReference type="Proteomes" id="UP000076532">
    <property type="component" value="Unassembled WGS sequence"/>
</dbReference>